<evidence type="ECO:0000256" key="2">
    <source>
        <dbReference type="ARBA" id="ARBA00023125"/>
    </source>
</evidence>
<evidence type="ECO:0000313" key="6">
    <source>
        <dbReference type="EMBL" id="CAY48186.1"/>
    </source>
</evidence>
<dbReference type="InterPro" id="IPR011711">
    <property type="entry name" value="GntR_C"/>
</dbReference>
<dbReference type="SMART" id="SM00345">
    <property type="entry name" value="HTH_GNTR"/>
    <property type="match status" value="1"/>
</dbReference>
<dbReference type="PANTHER" id="PTHR43537:SF5">
    <property type="entry name" value="UXU OPERON TRANSCRIPTIONAL REGULATOR"/>
    <property type="match status" value="1"/>
</dbReference>
<dbReference type="Proteomes" id="UP001152918">
    <property type="component" value="Chromosome"/>
</dbReference>
<dbReference type="HOGENOM" id="CLU_017584_9_5_6"/>
<evidence type="ECO:0000313" key="5">
    <source>
        <dbReference type="EMBL" id="CAI2796217.1"/>
    </source>
</evidence>
<reference evidence="6" key="1">
    <citation type="journal article" date="2009" name="Genome Biol.">
        <title>Genomic and genetic analyses of diversity and plant interactions of Pseudomonas fluorescens.</title>
        <authorList>
            <person name="Silby M.W."/>
            <person name="Cerdeno-Tarraga A.M."/>
            <person name="Vernikos G.S."/>
            <person name="Giddens S.R."/>
            <person name="Jackson R.W."/>
            <person name="Preston G.M."/>
            <person name="Zhang X.X."/>
            <person name="Moon C.D."/>
            <person name="Gehrig S.M."/>
            <person name="Godfrey S.A."/>
            <person name="Knight C.G."/>
            <person name="Malone J.G."/>
            <person name="Robinson Z."/>
            <person name="Spiers A.J."/>
            <person name="Harris S."/>
            <person name="Challis G.L."/>
            <person name="Yaxley A.M."/>
            <person name="Harris D."/>
            <person name="Seeger K."/>
            <person name="Murphy L."/>
            <person name="Rutter S."/>
            <person name="Squares R."/>
            <person name="Quail M.A."/>
            <person name="Saunders E."/>
            <person name="Mavromatis K."/>
            <person name="Brettin T.S."/>
            <person name="Bentley S.D."/>
            <person name="Hothersall J."/>
            <person name="Stephens E."/>
            <person name="Thomas C.M."/>
            <person name="Parkhill J."/>
            <person name="Levy S.B."/>
            <person name="Rainey P.B."/>
            <person name="Thomson N.R."/>
        </authorList>
    </citation>
    <scope>NUCLEOTIDE SEQUENCE [LARGE SCALE GENOMIC DNA]</scope>
    <source>
        <strain evidence="6">SBW25</strain>
    </source>
</reference>
<dbReference type="GO" id="GO:0003700">
    <property type="term" value="F:DNA-binding transcription factor activity"/>
    <property type="evidence" value="ECO:0007669"/>
    <property type="project" value="InterPro"/>
</dbReference>
<feature type="domain" description="HTH gntR-type" evidence="4">
    <location>
        <begin position="6"/>
        <end position="74"/>
    </location>
</feature>
<dbReference type="Gene3D" id="1.20.120.530">
    <property type="entry name" value="GntR ligand-binding domain-like"/>
    <property type="match status" value="1"/>
</dbReference>
<dbReference type="KEGG" id="pfs:PFLU_1941"/>
<keyword evidence="2" id="KW-0238">DNA-binding</keyword>
<dbReference type="EMBL" id="OV986001">
    <property type="protein sequence ID" value="CAI2796217.1"/>
    <property type="molecule type" value="Genomic_DNA"/>
</dbReference>
<evidence type="ECO:0000259" key="4">
    <source>
        <dbReference type="PROSITE" id="PS50949"/>
    </source>
</evidence>
<dbReference type="PANTHER" id="PTHR43537">
    <property type="entry name" value="TRANSCRIPTIONAL REGULATOR, GNTR FAMILY"/>
    <property type="match status" value="1"/>
</dbReference>
<sequence>MQERTGVMSDDDALRLSEYIEQAAARGDTRLPPEPKLCEELGISRGRLRTLLRRLEEQGRIWRHVGKGTFIGSRQAVMDDHAWASAISISDIIGARILLEPQLAGQAAIHATPADLAAMRQSLVDMAAAGSYLEWKRQDETLHRAIAVATHNTLLLMLYDSLRLQAQLGLDAKIESVFGQADAPKSETHSEHLAILEAIAGHDPLLAEQRMRSHLQSVRARMFAPR</sequence>
<evidence type="ECO:0000256" key="1">
    <source>
        <dbReference type="ARBA" id="ARBA00023015"/>
    </source>
</evidence>
<dbReference type="AlphaFoldDB" id="C3K6P7"/>
<keyword evidence="1" id="KW-0805">Transcription regulation</keyword>
<dbReference type="EMBL" id="AM181176">
    <property type="protein sequence ID" value="CAY48186.1"/>
    <property type="molecule type" value="Genomic_DNA"/>
</dbReference>
<dbReference type="InterPro" id="IPR008920">
    <property type="entry name" value="TF_FadR/GntR_C"/>
</dbReference>
<dbReference type="PROSITE" id="PS50949">
    <property type="entry name" value="HTH_GNTR"/>
    <property type="match status" value="1"/>
</dbReference>
<dbReference type="Pfam" id="PF00392">
    <property type="entry name" value="GntR"/>
    <property type="match status" value="1"/>
</dbReference>
<protein>
    <submittedName>
        <fullName evidence="5 6">GntR-family regulatory protein</fullName>
    </submittedName>
</protein>
<dbReference type="PRINTS" id="PR00035">
    <property type="entry name" value="HTHGNTR"/>
</dbReference>
<keyword evidence="3" id="KW-0804">Transcription</keyword>
<gene>
    <name evidence="6" type="ordered locus">PFLU_1941</name>
</gene>
<organism evidence="6">
    <name type="scientific">Pseudomonas fluorescens (strain SBW25)</name>
    <dbReference type="NCBI Taxonomy" id="216595"/>
    <lineage>
        <taxon>Bacteria</taxon>
        <taxon>Pseudomonadati</taxon>
        <taxon>Pseudomonadota</taxon>
        <taxon>Gammaproteobacteria</taxon>
        <taxon>Pseudomonadales</taxon>
        <taxon>Pseudomonadaceae</taxon>
        <taxon>Pseudomonas</taxon>
    </lineage>
</organism>
<dbReference type="InterPro" id="IPR036388">
    <property type="entry name" value="WH-like_DNA-bd_sf"/>
</dbReference>
<dbReference type="GO" id="GO:0003677">
    <property type="term" value="F:DNA binding"/>
    <property type="evidence" value="ECO:0007669"/>
    <property type="project" value="UniProtKB-KW"/>
</dbReference>
<dbReference type="OrthoDB" id="8584262at2"/>
<dbReference type="Gene3D" id="1.10.10.10">
    <property type="entry name" value="Winged helix-like DNA-binding domain superfamily/Winged helix DNA-binding domain"/>
    <property type="match status" value="1"/>
</dbReference>
<dbReference type="Pfam" id="PF07729">
    <property type="entry name" value="FCD"/>
    <property type="match status" value="1"/>
</dbReference>
<dbReference type="PATRIC" id="fig|216595.4.peg.2155"/>
<name>C3K6P7_PSEFS</name>
<dbReference type="InterPro" id="IPR000524">
    <property type="entry name" value="Tscrpt_reg_HTH_GntR"/>
</dbReference>
<dbReference type="SUPFAM" id="SSF46785">
    <property type="entry name" value="Winged helix' DNA-binding domain"/>
    <property type="match status" value="1"/>
</dbReference>
<dbReference type="eggNOG" id="COG2186">
    <property type="taxonomic scope" value="Bacteria"/>
</dbReference>
<dbReference type="SUPFAM" id="SSF48008">
    <property type="entry name" value="GntR ligand-binding domain-like"/>
    <property type="match status" value="1"/>
</dbReference>
<evidence type="ECO:0000256" key="3">
    <source>
        <dbReference type="ARBA" id="ARBA00023163"/>
    </source>
</evidence>
<dbReference type="SMART" id="SM00895">
    <property type="entry name" value="FCD"/>
    <property type="match status" value="1"/>
</dbReference>
<reference evidence="5" key="2">
    <citation type="submission" date="2023-10" db="EMBL/GenBank/DDBJ databases">
        <authorList>
            <person name="Fortmann-Grote C."/>
        </authorList>
    </citation>
    <scope>NUCLEOTIDE SEQUENCE</scope>
    <source>
        <strain evidence="5">SBW25</strain>
    </source>
</reference>
<dbReference type="InterPro" id="IPR036390">
    <property type="entry name" value="WH_DNA-bd_sf"/>
</dbReference>
<proteinExistence type="predicted"/>
<accession>C3K6P7</accession>